<dbReference type="CDD" id="cd00211">
    <property type="entry name" value="PTS_IIA_fru"/>
    <property type="match status" value="1"/>
</dbReference>
<comment type="subcellular location">
    <subcellularLocation>
        <location evidence="1">Membrane</location>
        <topology evidence="1">Multi-pass membrane protein</topology>
    </subcellularLocation>
</comment>
<feature type="transmembrane region" description="Helical" evidence="5">
    <location>
        <begin position="6"/>
        <end position="27"/>
    </location>
</feature>
<dbReference type="GO" id="GO:1902600">
    <property type="term" value="P:proton transmembrane transport"/>
    <property type="evidence" value="ECO:0007669"/>
    <property type="project" value="InterPro"/>
</dbReference>
<dbReference type="PANTHER" id="PTHR43021">
    <property type="entry name" value="NA(+)/H(+) ANTIPORTER-RELATED"/>
    <property type="match status" value="1"/>
</dbReference>
<dbReference type="EMBL" id="CP002281">
    <property type="protein sequence ID" value="ADO83306.1"/>
    <property type="molecule type" value="Genomic_DNA"/>
</dbReference>
<feature type="transmembrane region" description="Helical" evidence="5">
    <location>
        <begin position="123"/>
        <end position="141"/>
    </location>
</feature>
<feature type="transmembrane region" description="Helical" evidence="5">
    <location>
        <begin position="312"/>
        <end position="336"/>
    </location>
</feature>
<evidence type="ECO:0000256" key="4">
    <source>
        <dbReference type="ARBA" id="ARBA00023136"/>
    </source>
</evidence>
<feature type="transmembrane region" description="Helical" evidence="5">
    <location>
        <begin position="388"/>
        <end position="405"/>
    </location>
</feature>
<dbReference type="AlphaFoldDB" id="E3H875"/>
<dbReference type="eggNOG" id="COG0025">
    <property type="taxonomic scope" value="Bacteria"/>
</dbReference>
<dbReference type="RefSeq" id="WP_013387973.1">
    <property type="nucleotide sequence ID" value="NC_014632.1"/>
</dbReference>
<dbReference type="Pfam" id="PF00359">
    <property type="entry name" value="PTS_EIIA_2"/>
    <property type="match status" value="1"/>
</dbReference>
<evidence type="ECO:0000256" key="1">
    <source>
        <dbReference type="ARBA" id="ARBA00004141"/>
    </source>
</evidence>
<dbReference type="PANTHER" id="PTHR43021:SF2">
    <property type="entry name" value="CATION_H+ EXCHANGER DOMAIN-CONTAINING PROTEIN"/>
    <property type="match status" value="1"/>
</dbReference>
<organism evidence="7 8">
    <name type="scientific">Ilyobacter polytropus (strain ATCC 51220 / DSM 2926 / LMG 16218 / CuHBu1)</name>
    <dbReference type="NCBI Taxonomy" id="572544"/>
    <lineage>
        <taxon>Bacteria</taxon>
        <taxon>Fusobacteriati</taxon>
        <taxon>Fusobacteriota</taxon>
        <taxon>Fusobacteriia</taxon>
        <taxon>Fusobacteriales</taxon>
        <taxon>Fusobacteriaceae</taxon>
        <taxon>Ilyobacter</taxon>
    </lineage>
</organism>
<gene>
    <name evidence="7" type="ordered locus">Ilyop_1526</name>
</gene>
<feature type="transmembrane region" description="Helical" evidence="5">
    <location>
        <begin position="92"/>
        <end position="111"/>
    </location>
</feature>
<dbReference type="Pfam" id="PF00999">
    <property type="entry name" value="Na_H_Exchanger"/>
    <property type="match status" value="1"/>
</dbReference>
<feature type="transmembrane region" description="Helical" evidence="5">
    <location>
        <begin position="348"/>
        <end position="368"/>
    </location>
</feature>
<dbReference type="InterPro" id="IPR038770">
    <property type="entry name" value="Na+/solute_symporter_sf"/>
</dbReference>
<feature type="transmembrane region" description="Helical" evidence="5">
    <location>
        <begin position="272"/>
        <end position="292"/>
    </location>
</feature>
<name>E3H875_ILYPC</name>
<dbReference type="GO" id="GO:0015297">
    <property type="term" value="F:antiporter activity"/>
    <property type="evidence" value="ECO:0007669"/>
    <property type="project" value="InterPro"/>
</dbReference>
<dbReference type="OrthoDB" id="95460at2"/>
<keyword evidence="3 5" id="KW-1133">Transmembrane helix</keyword>
<dbReference type="eggNOG" id="COG1762">
    <property type="taxonomic scope" value="Bacteria"/>
</dbReference>
<protein>
    <submittedName>
        <fullName evidence="7">PTS IIA-like nitrogen-regulatory protein PtsN</fullName>
    </submittedName>
</protein>
<feature type="transmembrane region" description="Helical" evidence="5">
    <location>
        <begin position="39"/>
        <end position="58"/>
    </location>
</feature>
<feature type="transmembrane region" description="Helical" evidence="5">
    <location>
        <begin position="147"/>
        <end position="170"/>
    </location>
</feature>
<dbReference type="Proteomes" id="UP000006875">
    <property type="component" value="Chromosome"/>
</dbReference>
<keyword evidence="4 5" id="KW-0472">Membrane</keyword>
<sequence length="598" mass="66015">MGLEFMKVQILAIGMLILGAYAVGVLAKKLNIGETIGQIIGGMLIGPHFWFLVHDWVVKNEFVRSASFFNKMEELYSHGFESYSLVIEESHFFVFFFLGVIAFSLGEELHFDRLKKVGIKSTVICVGQALLTWISLSLVFWKVFNFTAINSLVVGSIGIATAPALTFVLMNKLKVEGKLKNLLANIVVLDDIIEVVFFSVFLGIAVMTMEGESLSIGHLAYEVVRELILAFVIGWIIFMLLKFTVKPGKVKSEEGLEVDVDSFYGPMPSIELFFIVVGFVAVGSAAALHFHVPFLVTAVVAGALVSNYHFHAIFHSLQLSNIMPALNLFFFALIGASVKLETFSKETFIYVAGYLVVRGSAKFIGTWIGCYATKQEKEITNSLPKLMLPQAGMAAVETILVATVLKGHGGEMIFNTIIPALVIFEIGGAWLSERTLLKWKEYIKSIQSKSEKKSDHFSIEKILTGNVIELEAGNKEEAINNLADIIGEKGVVKDVHEVAHAIMAREKLASTSLGKGVAIPHCRTDEVNETICVCGLIKNPVEWDSPDGKPVDIVFLVITPKEKPQEYLKVVRAIITTIKKLDLDGRVNHDLLRNILLT</sequence>
<feature type="transmembrane region" description="Helical" evidence="5">
    <location>
        <begin position="227"/>
        <end position="245"/>
    </location>
</feature>
<proteinExistence type="predicted"/>
<dbReference type="SUPFAM" id="SSF55804">
    <property type="entry name" value="Phoshotransferase/anion transport protein"/>
    <property type="match status" value="1"/>
</dbReference>
<dbReference type="PROSITE" id="PS00372">
    <property type="entry name" value="PTS_EIIA_TYPE_2_HIS"/>
    <property type="match status" value="1"/>
</dbReference>
<evidence type="ECO:0000256" key="5">
    <source>
        <dbReference type="SAM" id="Phobius"/>
    </source>
</evidence>
<dbReference type="KEGG" id="ipo:Ilyop_1526"/>
<dbReference type="STRING" id="572544.Ilyop_1526"/>
<feature type="transmembrane region" description="Helical" evidence="5">
    <location>
        <begin position="182"/>
        <end position="207"/>
    </location>
</feature>
<keyword evidence="2 5" id="KW-0812">Transmembrane</keyword>
<dbReference type="HOGENOM" id="CLU_456187_0_0_0"/>
<evidence type="ECO:0000259" key="6">
    <source>
        <dbReference type="PROSITE" id="PS51094"/>
    </source>
</evidence>
<accession>E3H875</accession>
<reference evidence="7 8" key="1">
    <citation type="journal article" date="2010" name="Stand. Genomic Sci.">
        <title>Complete genome sequence of Ilyobacter polytropus type strain (CuHbu1).</title>
        <authorList>
            <person name="Sikorski J."/>
            <person name="Chertkov O."/>
            <person name="Lapidus A."/>
            <person name="Nolan M."/>
            <person name="Lucas S."/>
            <person name="Del Rio T.G."/>
            <person name="Tice H."/>
            <person name="Cheng J.F."/>
            <person name="Tapia R."/>
            <person name="Han C."/>
            <person name="Goodwin L."/>
            <person name="Pitluck S."/>
            <person name="Liolios K."/>
            <person name="Ivanova N."/>
            <person name="Mavromatis K."/>
            <person name="Mikhailova N."/>
            <person name="Pati A."/>
            <person name="Chen A."/>
            <person name="Palaniappan K."/>
            <person name="Land M."/>
            <person name="Hauser L."/>
            <person name="Chang Y.J."/>
            <person name="Jeffries C.D."/>
            <person name="Brambilla E."/>
            <person name="Yasawong M."/>
            <person name="Rohde M."/>
            <person name="Pukall R."/>
            <person name="Spring S."/>
            <person name="Goker M."/>
            <person name="Woyke T."/>
            <person name="Bristow J."/>
            <person name="Eisen J.A."/>
            <person name="Markowitz V."/>
            <person name="Hugenholtz P."/>
            <person name="Kyrpides N.C."/>
            <person name="Klenk H.P."/>
        </authorList>
    </citation>
    <scope>NUCLEOTIDE SEQUENCE [LARGE SCALE GENOMIC DNA]</scope>
    <source>
        <strain evidence="8">ATCC 51220 / DSM 2926 / LMG 16218 / CuHBu1</strain>
    </source>
</reference>
<keyword evidence="8" id="KW-1185">Reference proteome</keyword>
<feature type="transmembrane region" description="Helical" evidence="5">
    <location>
        <begin position="412"/>
        <end position="431"/>
    </location>
</feature>
<evidence type="ECO:0000313" key="7">
    <source>
        <dbReference type="EMBL" id="ADO83306.1"/>
    </source>
</evidence>
<evidence type="ECO:0000256" key="3">
    <source>
        <dbReference type="ARBA" id="ARBA00022989"/>
    </source>
</evidence>
<dbReference type="InterPro" id="IPR002178">
    <property type="entry name" value="PTS_EIIA_type-2_dom"/>
</dbReference>
<dbReference type="PROSITE" id="PS51094">
    <property type="entry name" value="PTS_EIIA_TYPE_2"/>
    <property type="match status" value="1"/>
</dbReference>
<dbReference type="InterPro" id="IPR006153">
    <property type="entry name" value="Cation/H_exchanger_TM"/>
</dbReference>
<dbReference type="GO" id="GO:0016020">
    <property type="term" value="C:membrane"/>
    <property type="evidence" value="ECO:0007669"/>
    <property type="project" value="UniProtKB-SubCell"/>
</dbReference>
<evidence type="ECO:0000256" key="2">
    <source>
        <dbReference type="ARBA" id="ARBA00022692"/>
    </source>
</evidence>
<feature type="domain" description="PTS EIIA type-2" evidence="6">
    <location>
        <begin position="455"/>
        <end position="598"/>
    </location>
</feature>
<dbReference type="Gene3D" id="3.40.930.10">
    <property type="entry name" value="Mannitol-specific EII, Chain A"/>
    <property type="match status" value="1"/>
</dbReference>
<dbReference type="Gene3D" id="1.20.1530.20">
    <property type="match status" value="1"/>
</dbReference>
<dbReference type="InterPro" id="IPR016152">
    <property type="entry name" value="PTrfase/Anion_transptr"/>
</dbReference>
<evidence type="ECO:0000313" key="8">
    <source>
        <dbReference type="Proteomes" id="UP000006875"/>
    </source>
</evidence>